<accession>A0A3R8S1J0</accession>
<dbReference type="OrthoDB" id="9796786at2"/>
<dbReference type="RefSeq" id="WP_125243795.1">
    <property type="nucleotide sequence ID" value="NZ_RSED01000009.1"/>
</dbReference>
<dbReference type="GO" id="GO:0006355">
    <property type="term" value="P:regulation of DNA-templated transcription"/>
    <property type="evidence" value="ECO:0007669"/>
    <property type="project" value="InterPro"/>
</dbReference>
<dbReference type="EMBL" id="RSED01000009">
    <property type="protein sequence ID" value="RRS03955.1"/>
    <property type="molecule type" value="Genomic_DNA"/>
</dbReference>
<organism evidence="1 2">
    <name type="scientific">Aquabacterium soli</name>
    <dbReference type="NCBI Taxonomy" id="2493092"/>
    <lineage>
        <taxon>Bacteria</taxon>
        <taxon>Pseudomonadati</taxon>
        <taxon>Pseudomonadota</taxon>
        <taxon>Betaproteobacteria</taxon>
        <taxon>Burkholderiales</taxon>
        <taxon>Aquabacterium</taxon>
    </lineage>
</organism>
<proteinExistence type="predicted"/>
<dbReference type="PANTHER" id="PTHR40455">
    <property type="entry name" value="ANTITOXIN HIGA"/>
    <property type="match status" value="1"/>
</dbReference>
<keyword evidence="2" id="KW-1185">Reference proteome</keyword>
<reference evidence="1 2" key="1">
    <citation type="submission" date="2018-12" db="EMBL/GenBank/DDBJ databases">
        <title>The whole draft genome of Aquabacterium sp. SJQ9.</title>
        <authorList>
            <person name="Sun L."/>
            <person name="Gao X."/>
            <person name="Chen W."/>
            <person name="Huang K."/>
        </authorList>
    </citation>
    <scope>NUCLEOTIDE SEQUENCE [LARGE SCALE GENOMIC DNA]</scope>
    <source>
        <strain evidence="1 2">SJQ9</strain>
    </source>
</reference>
<dbReference type="GO" id="GO:0001046">
    <property type="term" value="F:core promoter sequence-specific DNA binding"/>
    <property type="evidence" value="ECO:0007669"/>
    <property type="project" value="TreeGrafter"/>
</dbReference>
<dbReference type="AlphaFoldDB" id="A0A3R8S1J0"/>
<name>A0A3R8S1J0_9BURK</name>
<dbReference type="PANTHER" id="PTHR40455:SF1">
    <property type="entry name" value="ANTITOXIN HIGA"/>
    <property type="match status" value="1"/>
</dbReference>
<gene>
    <name evidence="1" type="ORF">EIP75_13475</name>
</gene>
<comment type="caution">
    <text evidence="1">The sequence shown here is derived from an EMBL/GenBank/DDBJ whole genome shotgun (WGS) entry which is preliminary data.</text>
</comment>
<protein>
    <submittedName>
        <fullName evidence="1">ImmA/IrrE family metallo-endopeptidase</fullName>
    </submittedName>
</protein>
<dbReference type="Proteomes" id="UP000269265">
    <property type="component" value="Unassembled WGS sequence"/>
</dbReference>
<sequence>MNTQIRVLKTESDYAAAVARLSALMDKDPALGSAEDAELELLALVIQSYEQSRFPPSPPDPIEAILFRMDQQRMAQKDLVPYIGSLSKVSEVLGRKRPLSLSMIRRLHAGLGIPAEVLIGEAYDLSVAPNVDYAKFPLAEMQERGLFGEAKRSAQNLKEYAEELVTGFFRGMSGLGGQPIMLRATLHQSGARTMDENALMVWQACALRKARARALKGKYQDGTITPQWLRDLVRLSSFESGPVLAQEYLSNYGIALVFEPHFDKTYLDGAAMLDGEMRIVALTLRHDRVDNFWFALLHELIHVQRHLTPEAPCFADNLDDKTRTSDQEQEADREAGEALIPEAVWATAAVSTSYAAEDAIALARQLQIHPAIVAGRVRKQTENWRLLSNLISSAGKVSDLFINQLACQ</sequence>
<evidence type="ECO:0000313" key="2">
    <source>
        <dbReference type="Proteomes" id="UP000269265"/>
    </source>
</evidence>
<evidence type="ECO:0000313" key="1">
    <source>
        <dbReference type="EMBL" id="RRS03955.1"/>
    </source>
</evidence>
<dbReference type="InterPro" id="IPR039060">
    <property type="entry name" value="Antitox_HigA"/>
</dbReference>